<dbReference type="Gramene" id="rna33000">
    <property type="protein sequence ID" value="RHN57455.1"/>
    <property type="gene ID" value="gene33000"/>
</dbReference>
<evidence type="ECO:0000256" key="6">
    <source>
        <dbReference type="SAM" id="Phobius"/>
    </source>
</evidence>
<dbReference type="PANTHER" id="PTHR31234">
    <property type="entry name" value="LATE EMBRYOGENESIS ABUNDANT (LEA) HYDROXYPROLINE-RICH GLYCOPROTEIN FAMILY"/>
    <property type="match status" value="1"/>
</dbReference>
<evidence type="ECO:0000256" key="3">
    <source>
        <dbReference type="ARBA" id="ARBA00022989"/>
    </source>
</evidence>
<dbReference type="OrthoDB" id="1849707at2759"/>
<evidence type="ECO:0000313" key="9">
    <source>
        <dbReference type="EMBL" id="RHN57455.1"/>
    </source>
</evidence>
<keyword evidence="4 6" id="KW-0472">Membrane</keyword>
<reference evidence="8 11" key="1">
    <citation type="journal article" date="2011" name="Nature">
        <title>The Medicago genome provides insight into the evolution of rhizobial symbioses.</title>
        <authorList>
            <person name="Young N.D."/>
            <person name="Debelle F."/>
            <person name="Oldroyd G.E."/>
            <person name="Geurts R."/>
            <person name="Cannon S.B."/>
            <person name="Udvardi M.K."/>
            <person name="Benedito V.A."/>
            <person name="Mayer K.F."/>
            <person name="Gouzy J."/>
            <person name="Schoof H."/>
            <person name="Van de Peer Y."/>
            <person name="Proost S."/>
            <person name="Cook D.R."/>
            <person name="Meyers B.C."/>
            <person name="Spannagl M."/>
            <person name="Cheung F."/>
            <person name="De Mita S."/>
            <person name="Krishnakumar V."/>
            <person name="Gundlach H."/>
            <person name="Zhou S."/>
            <person name="Mudge J."/>
            <person name="Bharti A.K."/>
            <person name="Murray J.D."/>
            <person name="Naoumkina M.A."/>
            <person name="Rosen B."/>
            <person name="Silverstein K.A."/>
            <person name="Tang H."/>
            <person name="Rombauts S."/>
            <person name="Zhao P.X."/>
            <person name="Zhou P."/>
            <person name="Barbe V."/>
            <person name="Bardou P."/>
            <person name="Bechner M."/>
            <person name="Bellec A."/>
            <person name="Berger A."/>
            <person name="Berges H."/>
            <person name="Bidwell S."/>
            <person name="Bisseling T."/>
            <person name="Choisne N."/>
            <person name="Couloux A."/>
            <person name="Denny R."/>
            <person name="Deshpande S."/>
            <person name="Dai X."/>
            <person name="Doyle J.J."/>
            <person name="Dudez A.M."/>
            <person name="Farmer A.D."/>
            <person name="Fouteau S."/>
            <person name="Franken C."/>
            <person name="Gibelin C."/>
            <person name="Gish J."/>
            <person name="Goldstein S."/>
            <person name="Gonzalez A.J."/>
            <person name="Green P.J."/>
            <person name="Hallab A."/>
            <person name="Hartog M."/>
            <person name="Hua A."/>
            <person name="Humphray S.J."/>
            <person name="Jeong D.H."/>
            <person name="Jing Y."/>
            <person name="Jocker A."/>
            <person name="Kenton S.M."/>
            <person name="Kim D.J."/>
            <person name="Klee K."/>
            <person name="Lai H."/>
            <person name="Lang C."/>
            <person name="Lin S."/>
            <person name="Macmil S.L."/>
            <person name="Magdelenat G."/>
            <person name="Matthews L."/>
            <person name="McCorrison J."/>
            <person name="Monaghan E.L."/>
            <person name="Mun J.H."/>
            <person name="Najar F.Z."/>
            <person name="Nicholson C."/>
            <person name="Noirot C."/>
            <person name="O'Bleness M."/>
            <person name="Paule C.R."/>
            <person name="Poulain J."/>
            <person name="Prion F."/>
            <person name="Qin B."/>
            <person name="Qu C."/>
            <person name="Retzel E.F."/>
            <person name="Riddle C."/>
            <person name="Sallet E."/>
            <person name="Samain S."/>
            <person name="Samson N."/>
            <person name="Sanders I."/>
            <person name="Saurat O."/>
            <person name="Scarpelli C."/>
            <person name="Schiex T."/>
            <person name="Segurens B."/>
            <person name="Severin A.J."/>
            <person name="Sherrier D.J."/>
            <person name="Shi R."/>
            <person name="Sims S."/>
            <person name="Singer S.R."/>
            <person name="Sinharoy S."/>
            <person name="Sterck L."/>
            <person name="Viollet A."/>
            <person name="Wang B.B."/>
            <person name="Wang K."/>
            <person name="Wang M."/>
            <person name="Wang X."/>
            <person name="Warfsmann J."/>
            <person name="Weissenbach J."/>
            <person name="White D.D."/>
            <person name="White J.D."/>
            <person name="Wiley G.B."/>
            <person name="Wincker P."/>
            <person name="Xing Y."/>
            <person name="Yang L."/>
            <person name="Yao Z."/>
            <person name="Ying F."/>
            <person name="Zhai J."/>
            <person name="Zhou L."/>
            <person name="Zuber A."/>
            <person name="Denarie J."/>
            <person name="Dixon R.A."/>
            <person name="May G.D."/>
            <person name="Schwartz D.C."/>
            <person name="Rogers J."/>
            <person name="Quetier F."/>
            <person name="Town C.D."/>
            <person name="Roe B.A."/>
        </authorList>
    </citation>
    <scope>NUCLEOTIDE SEQUENCE [LARGE SCALE GENOMIC DNA]</scope>
    <source>
        <strain evidence="8">A17</strain>
        <strain evidence="10 11">cv. Jemalong A17</strain>
    </source>
</reference>
<dbReference type="GO" id="GO:0016020">
    <property type="term" value="C:membrane"/>
    <property type="evidence" value="ECO:0007669"/>
    <property type="project" value="UniProtKB-SubCell"/>
</dbReference>
<dbReference type="EnsemblPlants" id="AET00043">
    <property type="protein sequence ID" value="AET00043"/>
    <property type="gene ID" value="MTR_5g087760"/>
</dbReference>
<evidence type="ECO:0000256" key="1">
    <source>
        <dbReference type="ARBA" id="ARBA00004167"/>
    </source>
</evidence>
<evidence type="ECO:0000256" key="4">
    <source>
        <dbReference type="ARBA" id="ARBA00023136"/>
    </source>
</evidence>
<feature type="transmembrane region" description="Helical" evidence="6">
    <location>
        <begin position="64"/>
        <end position="92"/>
    </location>
</feature>
<evidence type="ECO:0000259" key="7">
    <source>
        <dbReference type="Pfam" id="PF03168"/>
    </source>
</evidence>
<gene>
    <name evidence="10" type="primary">11432313</name>
    <name evidence="8" type="ordered locus">MTR_5g087760</name>
    <name evidence="9" type="ORF">MtrunA17_Chr5g0440571</name>
</gene>
<dbReference type="HOGENOM" id="CLU_051752_0_0_1"/>
<keyword evidence="3 6" id="KW-1133">Transmembrane helix</keyword>
<name>G7K2X8_MEDTR</name>
<feature type="domain" description="Late embryogenesis abundant protein LEA-2 subgroup" evidence="7">
    <location>
        <begin position="127"/>
        <end position="230"/>
    </location>
</feature>
<dbReference type="PANTHER" id="PTHR31234:SF2">
    <property type="entry name" value="OS05G0199100 PROTEIN"/>
    <property type="match status" value="1"/>
</dbReference>
<keyword evidence="11" id="KW-1185">Reference proteome</keyword>
<proteinExistence type="predicted"/>
<evidence type="ECO:0000313" key="11">
    <source>
        <dbReference type="Proteomes" id="UP000002051"/>
    </source>
</evidence>
<dbReference type="KEGG" id="mtr:11432313"/>
<dbReference type="EMBL" id="PSQE01000005">
    <property type="protein sequence ID" value="RHN57455.1"/>
    <property type="molecule type" value="Genomic_DNA"/>
</dbReference>
<dbReference type="Proteomes" id="UP000002051">
    <property type="component" value="Chromosome 5"/>
</dbReference>
<organism evidence="8 11">
    <name type="scientific">Medicago truncatula</name>
    <name type="common">Barrel medic</name>
    <name type="synonym">Medicago tribuloides</name>
    <dbReference type="NCBI Taxonomy" id="3880"/>
    <lineage>
        <taxon>Eukaryota</taxon>
        <taxon>Viridiplantae</taxon>
        <taxon>Streptophyta</taxon>
        <taxon>Embryophyta</taxon>
        <taxon>Tracheophyta</taxon>
        <taxon>Spermatophyta</taxon>
        <taxon>Magnoliopsida</taxon>
        <taxon>eudicotyledons</taxon>
        <taxon>Gunneridae</taxon>
        <taxon>Pentapetalae</taxon>
        <taxon>rosids</taxon>
        <taxon>fabids</taxon>
        <taxon>Fabales</taxon>
        <taxon>Fabaceae</taxon>
        <taxon>Papilionoideae</taxon>
        <taxon>50 kb inversion clade</taxon>
        <taxon>NPAAA clade</taxon>
        <taxon>Hologalegina</taxon>
        <taxon>IRL clade</taxon>
        <taxon>Trifolieae</taxon>
        <taxon>Medicago</taxon>
    </lineage>
</organism>
<dbReference type="InterPro" id="IPR044839">
    <property type="entry name" value="NDR1-like"/>
</dbReference>
<evidence type="ECO:0000313" key="8">
    <source>
        <dbReference type="EMBL" id="AET00043.1"/>
    </source>
</evidence>
<dbReference type="InterPro" id="IPR004864">
    <property type="entry name" value="LEA_2"/>
</dbReference>
<dbReference type="STRING" id="3880.G7K2X8"/>
<reference evidence="12" key="4">
    <citation type="journal article" date="2018" name="Nat. Plants">
        <title>Whole-genome landscape of Medicago truncatula symbiotic genes.</title>
        <authorList>
            <person name="Pecrix Y."/>
            <person name="Staton S.E."/>
            <person name="Sallet E."/>
            <person name="Lelandais-Briere C."/>
            <person name="Moreau S."/>
            <person name="Carrere S."/>
            <person name="Blein T."/>
            <person name="Jardinaud M.F."/>
            <person name="Latrasse D."/>
            <person name="Zouine M."/>
            <person name="Zahm M."/>
            <person name="Kreplak J."/>
            <person name="Mayjonade B."/>
            <person name="Satge C."/>
            <person name="Perez M."/>
            <person name="Cauet S."/>
            <person name="Marande W."/>
            <person name="Chantry-Darmon C."/>
            <person name="Lopez-Roques C."/>
            <person name="Bouchez O."/>
            <person name="Berard A."/>
            <person name="Debelle F."/>
            <person name="Munos S."/>
            <person name="Bendahmane A."/>
            <person name="Berges H."/>
            <person name="Niebel A."/>
            <person name="Buitink J."/>
            <person name="Frugier F."/>
            <person name="Benhamed M."/>
            <person name="Crespi M."/>
            <person name="Gouzy J."/>
            <person name="Gamas P."/>
        </authorList>
    </citation>
    <scope>NUCLEOTIDE SEQUENCE [LARGE SCALE GENOMIC DNA]</scope>
    <source>
        <strain evidence="12">cv. Jemalong A17</strain>
    </source>
</reference>
<dbReference type="OMA" id="CRCCICS"/>
<reference evidence="10" key="3">
    <citation type="submission" date="2015-04" db="UniProtKB">
        <authorList>
            <consortium name="EnsemblPlants"/>
        </authorList>
    </citation>
    <scope>IDENTIFICATION</scope>
    <source>
        <strain evidence="10">cv. Jemalong A17</strain>
    </source>
</reference>
<dbReference type="Pfam" id="PF03168">
    <property type="entry name" value="LEA_2"/>
    <property type="match status" value="1"/>
</dbReference>
<evidence type="ECO:0000256" key="5">
    <source>
        <dbReference type="SAM" id="MobiDB-lite"/>
    </source>
</evidence>
<reference evidence="8 11" key="2">
    <citation type="journal article" date="2014" name="BMC Genomics">
        <title>An improved genome release (version Mt4.0) for the model legume Medicago truncatula.</title>
        <authorList>
            <person name="Tang H."/>
            <person name="Krishnakumar V."/>
            <person name="Bidwell S."/>
            <person name="Rosen B."/>
            <person name="Chan A."/>
            <person name="Zhou S."/>
            <person name="Gentzbittel L."/>
            <person name="Childs K.L."/>
            <person name="Yandell M."/>
            <person name="Gundlach H."/>
            <person name="Mayer K.F."/>
            <person name="Schwartz D.C."/>
            <person name="Town C.D."/>
        </authorList>
    </citation>
    <scope>GENOME REANNOTATION</scope>
    <source>
        <strain evidence="10 11">cv. Jemalong A17</strain>
    </source>
</reference>
<dbReference type="AlphaFoldDB" id="G7K2X8"/>
<protein>
    <submittedName>
        <fullName evidence="8">Late embryogenesis abundant hydroxyproline-rich glycoprotein</fullName>
    </submittedName>
    <submittedName>
        <fullName evidence="9">Putative Late embryogenesis abundant protein, LEA-14</fullName>
    </submittedName>
</protein>
<evidence type="ECO:0000256" key="2">
    <source>
        <dbReference type="ARBA" id="ARBA00022692"/>
    </source>
</evidence>
<accession>G7K2X8</accession>
<feature type="region of interest" description="Disordered" evidence="5">
    <location>
        <begin position="1"/>
        <end position="25"/>
    </location>
</feature>
<reference evidence="9" key="5">
    <citation type="journal article" date="2018" name="Nat. Plants">
        <title>Whole-genome landscape of Medicago truncatula symbiotic genes.</title>
        <authorList>
            <person name="Pecrix Y."/>
            <person name="Gamas P."/>
            <person name="Carrere S."/>
        </authorList>
    </citation>
    <scope>NUCLEOTIDE SEQUENCE</scope>
    <source>
        <tissue evidence="9">Leaves</tissue>
    </source>
</reference>
<evidence type="ECO:0000313" key="10">
    <source>
        <dbReference type="EnsemblPlants" id="AET00043"/>
    </source>
</evidence>
<dbReference type="GO" id="GO:0098542">
    <property type="term" value="P:defense response to other organism"/>
    <property type="evidence" value="ECO:0007669"/>
    <property type="project" value="InterPro"/>
</dbReference>
<dbReference type="PaxDb" id="3880-AET00043"/>
<comment type="subcellular location">
    <subcellularLocation>
        <location evidence="1">Membrane</location>
        <topology evidence="1">Single-pass membrane protein</topology>
    </subcellularLocation>
</comment>
<dbReference type="EMBL" id="CM001221">
    <property type="protein sequence ID" value="AET00043.1"/>
    <property type="molecule type" value="Genomic_DNA"/>
</dbReference>
<sequence length="255" mass="28800">MADRVHPRDSPPVSPKPPLDKPVPPPGTYVIKIPKDIVHRVPPPENARRYEQYTRKKHRRNRHCCCLCWFIGIIFILIALLGIAAGIFYLVFRPKAPNYTIENITIRGINITSPSSTTGISPEFDVTVKADNPNDKIGISYEKDSSAEIFYKDMRLCNGILPSFYQPSNNVTVFKTMLKGNGVKMSSEDQRALVKAQTKQEVQLMVKLRAPVKIKVGSVKTWKITVKVDCDLMVDKLTANAKIVSRSCTFRVDLW</sequence>
<dbReference type="Proteomes" id="UP000265566">
    <property type="component" value="Chromosome 5"/>
</dbReference>
<evidence type="ECO:0000313" key="12">
    <source>
        <dbReference type="Proteomes" id="UP000265566"/>
    </source>
</evidence>
<dbReference type="eggNOG" id="ENOG502QUZX">
    <property type="taxonomic scope" value="Eukaryota"/>
</dbReference>
<feature type="compositionally biased region" description="Pro residues" evidence="5">
    <location>
        <begin position="10"/>
        <end position="25"/>
    </location>
</feature>
<keyword evidence="2 6" id="KW-0812">Transmembrane</keyword>